<dbReference type="GO" id="GO:0046983">
    <property type="term" value="F:protein dimerization activity"/>
    <property type="evidence" value="ECO:0007669"/>
    <property type="project" value="InterPro"/>
</dbReference>
<evidence type="ECO:0000256" key="7">
    <source>
        <dbReference type="ARBA" id="ARBA00022840"/>
    </source>
</evidence>
<dbReference type="Gene3D" id="1.20.5.1930">
    <property type="match status" value="1"/>
</dbReference>
<feature type="domain" description="Signal transduction histidine kinase subgroup 3 dimerisation and phosphoacceptor" evidence="10">
    <location>
        <begin position="191"/>
        <end position="255"/>
    </location>
</feature>
<organism evidence="11 12">
    <name type="scientific">Geodermatophilus tzadiensis</name>
    <dbReference type="NCBI Taxonomy" id="1137988"/>
    <lineage>
        <taxon>Bacteria</taxon>
        <taxon>Bacillati</taxon>
        <taxon>Actinomycetota</taxon>
        <taxon>Actinomycetes</taxon>
        <taxon>Geodermatophilales</taxon>
        <taxon>Geodermatophilaceae</taxon>
        <taxon>Geodermatophilus</taxon>
    </lineage>
</organism>
<feature type="transmembrane region" description="Helical" evidence="9">
    <location>
        <begin position="46"/>
        <end position="65"/>
    </location>
</feature>
<keyword evidence="3" id="KW-0597">Phosphoprotein</keyword>
<dbReference type="AlphaFoldDB" id="A0A2T0TY29"/>
<keyword evidence="9" id="KW-0812">Transmembrane</keyword>
<keyword evidence="7" id="KW-0067">ATP-binding</keyword>
<dbReference type="RefSeq" id="WP_106276030.1">
    <property type="nucleotide sequence ID" value="NZ_PVTG01000003.1"/>
</dbReference>
<dbReference type="InterPro" id="IPR011712">
    <property type="entry name" value="Sig_transdc_His_kin_sub3_dim/P"/>
</dbReference>
<dbReference type="PANTHER" id="PTHR24421">
    <property type="entry name" value="NITRATE/NITRITE SENSOR PROTEIN NARX-RELATED"/>
    <property type="match status" value="1"/>
</dbReference>
<keyword evidence="5" id="KW-0547">Nucleotide-binding</keyword>
<dbReference type="InterPro" id="IPR036890">
    <property type="entry name" value="HATPase_C_sf"/>
</dbReference>
<feature type="transmembrane region" description="Helical" evidence="9">
    <location>
        <begin position="98"/>
        <end position="127"/>
    </location>
</feature>
<dbReference type="GO" id="GO:0000155">
    <property type="term" value="F:phosphorelay sensor kinase activity"/>
    <property type="evidence" value="ECO:0007669"/>
    <property type="project" value="InterPro"/>
</dbReference>
<dbReference type="GO" id="GO:0016020">
    <property type="term" value="C:membrane"/>
    <property type="evidence" value="ECO:0007669"/>
    <property type="project" value="InterPro"/>
</dbReference>
<keyword evidence="4" id="KW-0808">Transferase</keyword>
<dbReference type="EMBL" id="PVTG01000003">
    <property type="protein sequence ID" value="PRY50571.1"/>
    <property type="molecule type" value="Genomic_DNA"/>
</dbReference>
<evidence type="ECO:0000256" key="4">
    <source>
        <dbReference type="ARBA" id="ARBA00022679"/>
    </source>
</evidence>
<evidence type="ECO:0000313" key="11">
    <source>
        <dbReference type="EMBL" id="PRY50571.1"/>
    </source>
</evidence>
<dbReference type="Gene3D" id="3.30.565.10">
    <property type="entry name" value="Histidine kinase-like ATPase, C-terminal domain"/>
    <property type="match status" value="1"/>
</dbReference>
<dbReference type="InterPro" id="IPR050482">
    <property type="entry name" value="Sensor_HK_TwoCompSys"/>
</dbReference>
<dbReference type="SUPFAM" id="SSF55874">
    <property type="entry name" value="ATPase domain of HSP90 chaperone/DNA topoisomerase II/histidine kinase"/>
    <property type="match status" value="1"/>
</dbReference>
<evidence type="ECO:0000256" key="9">
    <source>
        <dbReference type="SAM" id="Phobius"/>
    </source>
</evidence>
<gene>
    <name evidence="11" type="ORF">LY71_103130</name>
</gene>
<accession>A0A2T0TY29</accession>
<feature type="transmembrane region" description="Helical" evidence="9">
    <location>
        <begin position="139"/>
        <end position="166"/>
    </location>
</feature>
<evidence type="ECO:0000256" key="8">
    <source>
        <dbReference type="ARBA" id="ARBA00023012"/>
    </source>
</evidence>
<dbReference type="PANTHER" id="PTHR24421:SF10">
    <property type="entry name" value="NITRATE_NITRITE SENSOR PROTEIN NARQ"/>
    <property type="match status" value="1"/>
</dbReference>
<dbReference type="OrthoDB" id="227596at2"/>
<evidence type="ECO:0000256" key="1">
    <source>
        <dbReference type="ARBA" id="ARBA00000085"/>
    </source>
</evidence>
<keyword evidence="8" id="KW-0902">Two-component regulatory system</keyword>
<evidence type="ECO:0000313" key="12">
    <source>
        <dbReference type="Proteomes" id="UP000239210"/>
    </source>
</evidence>
<dbReference type="CDD" id="cd16917">
    <property type="entry name" value="HATPase_UhpB-NarQ-NarX-like"/>
    <property type="match status" value="1"/>
</dbReference>
<evidence type="ECO:0000256" key="5">
    <source>
        <dbReference type="ARBA" id="ARBA00022741"/>
    </source>
</evidence>
<evidence type="ECO:0000256" key="2">
    <source>
        <dbReference type="ARBA" id="ARBA00012438"/>
    </source>
</evidence>
<reference evidence="11 12" key="1">
    <citation type="submission" date="2018-03" db="EMBL/GenBank/DDBJ databases">
        <title>Genomic Encyclopedia of Archaeal and Bacterial Type Strains, Phase II (KMG-II): from individual species to whole genera.</title>
        <authorList>
            <person name="Goeker M."/>
        </authorList>
    </citation>
    <scope>NUCLEOTIDE SEQUENCE [LARGE SCALE GENOMIC DNA]</scope>
    <source>
        <strain evidence="11 12">DSM 45416</strain>
    </source>
</reference>
<name>A0A2T0TY29_9ACTN</name>
<keyword evidence="6 11" id="KW-0418">Kinase</keyword>
<evidence type="ECO:0000256" key="3">
    <source>
        <dbReference type="ARBA" id="ARBA00022553"/>
    </source>
</evidence>
<keyword evidence="12" id="KW-1185">Reference proteome</keyword>
<dbReference type="EC" id="2.7.13.3" evidence="2"/>
<evidence type="ECO:0000259" key="10">
    <source>
        <dbReference type="Pfam" id="PF07730"/>
    </source>
</evidence>
<keyword evidence="9" id="KW-0472">Membrane</keyword>
<evidence type="ECO:0000256" key="6">
    <source>
        <dbReference type="ARBA" id="ARBA00022777"/>
    </source>
</evidence>
<keyword evidence="9" id="KW-1133">Transmembrane helix</keyword>
<protein>
    <recommendedName>
        <fullName evidence="2">histidine kinase</fullName>
        <ecNumber evidence="2">2.7.13.3</ecNumber>
    </recommendedName>
</protein>
<comment type="caution">
    <text evidence="11">The sequence shown here is derived from an EMBL/GenBank/DDBJ whole genome shotgun (WGS) entry which is preliminary data.</text>
</comment>
<dbReference type="Pfam" id="PF07730">
    <property type="entry name" value="HisKA_3"/>
    <property type="match status" value="1"/>
</dbReference>
<comment type="catalytic activity">
    <reaction evidence="1">
        <text>ATP + protein L-histidine = ADP + protein N-phospho-L-histidine.</text>
        <dbReference type="EC" id="2.7.13.3"/>
    </reaction>
</comment>
<sequence length="390" mass="40543">MRTLLRPLTSRSTWARVLHLAIGLWFAVVCAFVWPGLPDASVHSLAGLYLAPLPVLAVLACVPLVRRSEGVQARALLLPGDDQITVEPSRTWSDRGRLLGWLFARVGLGVLAGQLTALAIAVAWSLLRSSPAAPDLPGWAGMLLAAVVVLALGYALAGLGGVAAAVARHLLHPSPAERLAAAEARSERLLERARLAAELHDSIGHALTVTLLQAGAAREVADRDPVFVDRALAAIEDSARHAAADLDRVLALLRREGSPALHAPTLADAGGLVRAAEAAGAVVDAEFTGPVAELPPALSREAYRIAQEALTNALRHAGPVPVRLRIAVARDAVRLEVVNPLPVPAPAGGRRGSGVRGLHERAAVLGGSAEAGPVAGEWRVAVRLPLAGVT</sequence>
<dbReference type="Proteomes" id="UP000239210">
    <property type="component" value="Unassembled WGS sequence"/>
</dbReference>
<feature type="transmembrane region" description="Helical" evidence="9">
    <location>
        <begin position="12"/>
        <end position="34"/>
    </location>
</feature>
<dbReference type="GO" id="GO:0005524">
    <property type="term" value="F:ATP binding"/>
    <property type="evidence" value="ECO:0007669"/>
    <property type="project" value="UniProtKB-KW"/>
</dbReference>
<proteinExistence type="predicted"/>